<dbReference type="GO" id="GO:0003904">
    <property type="term" value="F:deoxyribodipyrimidine photo-lyase activity"/>
    <property type="evidence" value="ECO:0007669"/>
    <property type="project" value="TreeGrafter"/>
</dbReference>
<gene>
    <name evidence="8" type="ORF">Vau01_104670</name>
</gene>
<dbReference type="PRINTS" id="PR00147">
    <property type="entry name" value="DNAPHOTLYASE"/>
</dbReference>
<evidence type="ECO:0000256" key="4">
    <source>
        <dbReference type="PIRSR" id="PIRSR602081-1"/>
    </source>
</evidence>
<dbReference type="PANTHER" id="PTHR11455:SF9">
    <property type="entry name" value="CRYPTOCHROME CIRCADIAN CLOCK 5 ISOFORM X1"/>
    <property type="match status" value="1"/>
</dbReference>
<comment type="similarity">
    <text evidence="6">Belongs to the DNA photolyase family.</text>
</comment>
<name>A0A8J4E619_9ACTN</name>
<keyword evidence="3 6" id="KW-0157">Chromophore</keyword>
<dbReference type="GO" id="GO:0003677">
    <property type="term" value="F:DNA binding"/>
    <property type="evidence" value="ECO:0007669"/>
    <property type="project" value="TreeGrafter"/>
</dbReference>
<dbReference type="SUPFAM" id="SSF52425">
    <property type="entry name" value="Cryptochrome/photolyase, N-terminal domain"/>
    <property type="match status" value="1"/>
</dbReference>
<keyword evidence="1 4" id="KW-0285">Flavoprotein</keyword>
<protein>
    <submittedName>
        <fullName evidence="8">Deoxyribodipyrimidine photo-lyase</fullName>
    </submittedName>
</protein>
<feature type="site" description="Electron transfer via tryptophanyl radical" evidence="5">
    <location>
        <position position="281"/>
    </location>
</feature>
<organism evidence="8 9">
    <name type="scientific">Virgisporangium aurantiacum</name>
    <dbReference type="NCBI Taxonomy" id="175570"/>
    <lineage>
        <taxon>Bacteria</taxon>
        <taxon>Bacillati</taxon>
        <taxon>Actinomycetota</taxon>
        <taxon>Actinomycetes</taxon>
        <taxon>Micromonosporales</taxon>
        <taxon>Micromonosporaceae</taxon>
        <taxon>Virgisporangium</taxon>
    </lineage>
</organism>
<dbReference type="GO" id="GO:0071949">
    <property type="term" value="F:FAD binding"/>
    <property type="evidence" value="ECO:0007669"/>
    <property type="project" value="TreeGrafter"/>
</dbReference>
<comment type="caution">
    <text evidence="8">The sequence shown here is derived from an EMBL/GenBank/DDBJ whole genome shotgun (WGS) entry which is preliminary data.</text>
</comment>
<feature type="domain" description="Photolyase/cryptochrome alpha/beta" evidence="7">
    <location>
        <begin position="2"/>
        <end position="125"/>
    </location>
</feature>
<feature type="binding site" evidence="4">
    <location>
        <begin position="251"/>
        <end position="258"/>
    </location>
    <ligand>
        <name>FAD</name>
        <dbReference type="ChEBI" id="CHEBI:57692"/>
    </ligand>
</feature>
<feature type="binding site" evidence="4">
    <location>
        <begin position="218"/>
        <end position="222"/>
    </location>
    <ligand>
        <name>FAD</name>
        <dbReference type="ChEBI" id="CHEBI:57692"/>
    </ligand>
</feature>
<dbReference type="Gene3D" id="1.25.40.80">
    <property type="match status" value="1"/>
</dbReference>
<dbReference type="GO" id="GO:0009416">
    <property type="term" value="P:response to light stimulus"/>
    <property type="evidence" value="ECO:0007669"/>
    <property type="project" value="TreeGrafter"/>
</dbReference>
<comment type="cofactor">
    <cofactor evidence="4">
        <name>FAD</name>
        <dbReference type="ChEBI" id="CHEBI:57692"/>
    </cofactor>
    <text evidence="4">Binds 1 FAD per subunit.</text>
</comment>
<evidence type="ECO:0000259" key="7">
    <source>
        <dbReference type="PROSITE" id="PS51645"/>
    </source>
</evidence>
<evidence type="ECO:0000256" key="1">
    <source>
        <dbReference type="ARBA" id="ARBA00022630"/>
    </source>
</evidence>
<keyword evidence="9" id="KW-1185">Reference proteome</keyword>
<evidence type="ECO:0000256" key="3">
    <source>
        <dbReference type="ARBA" id="ARBA00022991"/>
    </source>
</evidence>
<dbReference type="PROSITE" id="PS00394">
    <property type="entry name" value="DNA_PHOTOLYASES_1_1"/>
    <property type="match status" value="1"/>
</dbReference>
<keyword evidence="2 4" id="KW-0274">FAD</keyword>
<dbReference type="Pfam" id="PF00875">
    <property type="entry name" value="DNA_photolyase"/>
    <property type="match status" value="1"/>
</dbReference>
<dbReference type="GO" id="GO:0006139">
    <property type="term" value="P:nucleobase-containing compound metabolic process"/>
    <property type="evidence" value="ECO:0007669"/>
    <property type="project" value="UniProtKB-ARBA"/>
</dbReference>
<dbReference type="EMBL" id="BOPG01000084">
    <property type="protein sequence ID" value="GIJ62951.1"/>
    <property type="molecule type" value="Genomic_DNA"/>
</dbReference>
<dbReference type="Pfam" id="PF03441">
    <property type="entry name" value="FAD_binding_7"/>
    <property type="match status" value="1"/>
</dbReference>
<dbReference type="InterPro" id="IPR018394">
    <property type="entry name" value="DNA_photolyase_1_CS_C"/>
</dbReference>
<dbReference type="SUPFAM" id="SSF48173">
    <property type="entry name" value="Cryptochrome/photolyase FAD-binding domain"/>
    <property type="match status" value="1"/>
</dbReference>
<feature type="site" description="Electron transfer via tryptophanyl radical" evidence="5">
    <location>
        <position position="334"/>
    </location>
</feature>
<feature type="binding site" evidence="4">
    <location>
        <position position="248"/>
    </location>
    <ligand>
        <name>FAD</name>
        <dbReference type="ChEBI" id="CHEBI:57692"/>
    </ligand>
</feature>
<feature type="site" description="Electron transfer via tryptophanyl radical" evidence="5">
    <location>
        <position position="357"/>
    </location>
</feature>
<evidence type="ECO:0000256" key="2">
    <source>
        <dbReference type="ARBA" id="ARBA00022827"/>
    </source>
</evidence>
<dbReference type="Gene3D" id="3.40.50.620">
    <property type="entry name" value="HUPs"/>
    <property type="match status" value="1"/>
</dbReference>
<proteinExistence type="inferred from homology"/>
<dbReference type="Proteomes" id="UP000612585">
    <property type="component" value="Unassembled WGS sequence"/>
</dbReference>
<dbReference type="GO" id="GO:0006950">
    <property type="term" value="P:response to stress"/>
    <property type="evidence" value="ECO:0007669"/>
    <property type="project" value="UniProtKB-ARBA"/>
</dbReference>
<feature type="binding site" evidence="4">
    <location>
        <position position="206"/>
    </location>
    <ligand>
        <name>FAD</name>
        <dbReference type="ChEBI" id="CHEBI:57692"/>
    </ligand>
</feature>
<accession>A0A8J4E619</accession>
<dbReference type="AlphaFoldDB" id="A0A8J4E619"/>
<dbReference type="InterPro" id="IPR014729">
    <property type="entry name" value="Rossmann-like_a/b/a_fold"/>
</dbReference>
<dbReference type="Gene3D" id="1.10.579.10">
    <property type="entry name" value="DNA Cyclobutane Dipyrimidine Photolyase, subunit A, domain 3"/>
    <property type="match status" value="1"/>
</dbReference>
<feature type="binding site" evidence="4">
    <location>
        <begin position="347"/>
        <end position="349"/>
    </location>
    <ligand>
        <name>FAD</name>
        <dbReference type="ChEBI" id="CHEBI:57692"/>
    </ligand>
</feature>
<dbReference type="RefSeq" id="WP_204008898.1">
    <property type="nucleotide sequence ID" value="NZ_BOPG01000084.1"/>
</dbReference>
<dbReference type="InterPro" id="IPR006050">
    <property type="entry name" value="DNA_photolyase_N"/>
</dbReference>
<evidence type="ECO:0000313" key="9">
    <source>
        <dbReference type="Proteomes" id="UP000612585"/>
    </source>
</evidence>
<evidence type="ECO:0000256" key="5">
    <source>
        <dbReference type="PIRSR" id="PIRSR602081-2"/>
    </source>
</evidence>
<dbReference type="PANTHER" id="PTHR11455">
    <property type="entry name" value="CRYPTOCHROME"/>
    <property type="match status" value="1"/>
</dbReference>
<dbReference type="InterPro" id="IPR036155">
    <property type="entry name" value="Crypto/Photolyase_N_sf"/>
</dbReference>
<dbReference type="InterPro" id="IPR005101">
    <property type="entry name" value="Cryptochr/Photolyase_FAD-bd"/>
</dbReference>
<dbReference type="PROSITE" id="PS51645">
    <property type="entry name" value="PHR_CRY_ALPHA_BETA"/>
    <property type="match status" value="1"/>
</dbReference>
<evidence type="ECO:0000313" key="8">
    <source>
        <dbReference type="EMBL" id="GIJ62951.1"/>
    </source>
</evidence>
<reference evidence="8" key="1">
    <citation type="submission" date="2021-01" db="EMBL/GenBank/DDBJ databases">
        <title>Whole genome shotgun sequence of Virgisporangium aurantiacum NBRC 16421.</title>
        <authorList>
            <person name="Komaki H."/>
            <person name="Tamura T."/>
        </authorList>
    </citation>
    <scope>NUCLEOTIDE SEQUENCE</scope>
    <source>
        <strain evidence="8">NBRC 16421</strain>
    </source>
</reference>
<evidence type="ECO:0000256" key="6">
    <source>
        <dbReference type="RuleBase" id="RU004182"/>
    </source>
</evidence>
<dbReference type="InterPro" id="IPR036134">
    <property type="entry name" value="Crypto/Photolyase_FAD-like_sf"/>
</dbReference>
<sequence length="427" mass="47212">MDTAVVLFTRDLRVHDNPALHAACETAARVVPLFVLDPSVPGSPNRHRFLVESLADLRESLRGRGGDLVVREGDPVEETLKLAAEVDADGIALAADVSPYAHRRQRRLVEGAGRRSVKLFPGVTVVPPGDLKPGGGDHYKVFTPYYRAWQAAKRRDVVGTPRTIAMPAGVGVGRLPKPGSGNGFAAGGESAGRRRVREWLRSVGEYDELHDDLPGDGTSRLSPYLHFGCVSPLDLAVAASEKDGAEPFIRQLCWRDFYAQVLNAFPGLRTKAYRPGTEENWKKDRHAFEAWEAGQTGVPVVDAGMRQLVDEGWMHNRARLLTASYLTKHLGVDWRDGAAVFMAHLLDADVANNYGNWQWVAGTGNDTRPYRRFNPVRQALRFDPAGDYVRRYVPELASVPGKAVHTPWDLDEADRRAVKYPEPLTLD</sequence>
<dbReference type="InterPro" id="IPR002081">
    <property type="entry name" value="Cryptochrome/DNA_photolyase_1"/>
</dbReference>